<dbReference type="RefSeq" id="WP_284383230.1">
    <property type="nucleotide sequence ID" value="NZ_BSNM01000016.1"/>
</dbReference>
<dbReference type="Pfam" id="PF02879">
    <property type="entry name" value="PGM_PMM_II"/>
    <property type="match status" value="1"/>
</dbReference>
<dbReference type="AlphaFoldDB" id="A0AA37W7X5"/>
<evidence type="ECO:0000256" key="3">
    <source>
        <dbReference type="ARBA" id="ARBA00004699"/>
    </source>
</evidence>
<dbReference type="InterPro" id="IPR005846">
    <property type="entry name" value="A-D-PHexomutase_a/b/a-III"/>
</dbReference>
<evidence type="ECO:0000313" key="17">
    <source>
        <dbReference type="Proteomes" id="UP001161389"/>
    </source>
</evidence>
<comment type="pathway">
    <text evidence="3">Nucleotide-sugar biosynthesis; GDP-alpha-D-mannose biosynthesis; alpha-D-mannose 1-phosphate from D-fructose 6-phosphate: step 2/2.</text>
</comment>
<dbReference type="SUPFAM" id="SSF55957">
    <property type="entry name" value="Phosphoglucomutase, C-terminal domain"/>
    <property type="match status" value="1"/>
</dbReference>
<feature type="transmembrane region" description="Helical" evidence="11">
    <location>
        <begin position="275"/>
        <end position="296"/>
    </location>
</feature>
<feature type="transmembrane region" description="Helical" evidence="11">
    <location>
        <begin position="30"/>
        <end position="55"/>
    </location>
</feature>
<reference evidence="16" key="1">
    <citation type="journal article" date="2014" name="Int. J. Syst. Evol. Microbiol.">
        <title>Complete genome sequence of Corynebacterium casei LMG S-19264T (=DSM 44701T), isolated from a smear-ripened cheese.</title>
        <authorList>
            <consortium name="US DOE Joint Genome Institute (JGI-PGF)"/>
            <person name="Walter F."/>
            <person name="Albersmeier A."/>
            <person name="Kalinowski J."/>
            <person name="Ruckert C."/>
        </authorList>
    </citation>
    <scope>NUCLEOTIDE SEQUENCE</scope>
    <source>
        <strain evidence="16">NBRC 110071</strain>
    </source>
</reference>
<keyword evidence="11" id="KW-0812">Transmembrane</keyword>
<evidence type="ECO:0000256" key="4">
    <source>
        <dbReference type="ARBA" id="ARBA00010231"/>
    </source>
</evidence>
<dbReference type="GO" id="GO:0004615">
    <property type="term" value="F:phosphomannomutase activity"/>
    <property type="evidence" value="ECO:0007669"/>
    <property type="project" value="UniProtKB-EC"/>
</dbReference>
<dbReference type="InterPro" id="IPR005844">
    <property type="entry name" value="A-D-PHexomutase_a/b/a-I"/>
</dbReference>
<gene>
    <name evidence="16" type="ORF">GCM10007876_35060</name>
</gene>
<evidence type="ECO:0000256" key="8">
    <source>
        <dbReference type="ARBA" id="ARBA00022842"/>
    </source>
</evidence>
<feature type="domain" description="Alpha-D-phosphohexomutase alpha/beta/alpha" evidence="14">
    <location>
        <begin position="546"/>
        <end position="643"/>
    </location>
</feature>
<dbReference type="PANTHER" id="PTHR43771">
    <property type="entry name" value="PHOSPHOMANNOMUTASE"/>
    <property type="match status" value="1"/>
</dbReference>
<dbReference type="InterPro" id="IPR005843">
    <property type="entry name" value="A-D-PHexomutase_C"/>
</dbReference>
<accession>A0AA37W7X5</accession>
<evidence type="ECO:0000256" key="1">
    <source>
        <dbReference type="ARBA" id="ARBA00000586"/>
    </source>
</evidence>
<comment type="similarity">
    <text evidence="4">Belongs to the phosphohexose mutase family.</text>
</comment>
<keyword evidence="6" id="KW-0597">Phosphoprotein</keyword>
<feature type="region of interest" description="Disordered" evidence="10">
    <location>
        <begin position="1"/>
        <end position="25"/>
    </location>
</feature>
<proteinExistence type="inferred from homology"/>
<evidence type="ECO:0000256" key="5">
    <source>
        <dbReference type="ARBA" id="ARBA00012730"/>
    </source>
</evidence>
<sequence>MALFKKKNTEADVAPKASTKQPANPKQKNGLFGLTLVLLVFILIAIAISTGVQLLSSSDANQKHVKTLQHTLGTNYLSQLNNNLSNAQQASQGVATQAGLASIIASRDPQAIQQAERRITATLPFAVSTRIIPVGHAQLDTHSDIPLTFAGLDMVKRLEKGKSVPVEFHRLNKRYYLQSIAPINNAQDKMIGSLLITFDSSAVIGSFFLMDSSLGELIIQQQFSNGSPTLLFQQGQGNNQNLVFTQNSNVPHIQLSFKLSNAQLSQPLVDQNQTFIASAIASLLVIVGMLIFQYVLNQKLNKNMHMLSELTLSLTGGRKPKMPDFSLPQFATLAQALYQQTRRNGPGMIDTLIPTTPDVFENSSAQDQADIATDDLHLDLDLDEESMELEEGDSQLVPAQIFRAYDIRGQVGSQLTPETIELIGQAIGSEAYERGQQTVYVGYDGRLSSPELANAMIHGLKSTGRDVIDIGQVATPVAYFAAFTQDSNTCVMITGSHNPPEYNGIKIVIDGESLHEEGIRNLYTRIIENDLLSGEGSYHKANLDQDYLERIVSDIAVAQPLTVVVDAGNGVAGQYAPRLFESIGCDVIPLYCEVDGNFPNHHPDPTIEANLKDLIATVQGKHADLGVAFDGDGDRLVVVDNEGNIVQPDQLMMLFAKDVLSRCPGTDIVYDVKCSNKLGAYISQQGGRPVVWKSGHSLIKSKMQELGATLGGEMSGHLVFNERWYGFDDGLYAGARLLELLSTDPRPVSEVFQDFPVGLLTPEYHIETTDQRKFDIINKVKEHLNSPAATITEIDGIRVDYDNGWGLVRASNTTPTLTLRFEGDDQDALTLIVEEFKDALAQVDPSLQIPF</sequence>
<evidence type="ECO:0000256" key="7">
    <source>
        <dbReference type="ARBA" id="ARBA00022723"/>
    </source>
</evidence>
<evidence type="ECO:0000259" key="12">
    <source>
        <dbReference type="Pfam" id="PF00408"/>
    </source>
</evidence>
<evidence type="ECO:0000256" key="9">
    <source>
        <dbReference type="ARBA" id="ARBA00023235"/>
    </source>
</evidence>
<dbReference type="GO" id="GO:0005975">
    <property type="term" value="P:carbohydrate metabolic process"/>
    <property type="evidence" value="ECO:0007669"/>
    <property type="project" value="InterPro"/>
</dbReference>
<evidence type="ECO:0000256" key="2">
    <source>
        <dbReference type="ARBA" id="ARBA00001946"/>
    </source>
</evidence>
<comment type="cofactor">
    <cofactor evidence="2">
        <name>Mg(2+)</name>
        <dbReference type="ChEBI" id="CHEBI:18420"/>
    </cofactor>
</comment>
<dbReference type="Pfam" id="PF02878">
    <property type="entry name" value="PGM_PMM_I"/>
    <property type="match status" value="1"/>
</dbReference>
<keyword evidence="17" id="KW-1185">Reference proteome</keyword>
<dbReference type="GO" id="GO:0046872">
    <property type="term" value="F:metal ion binding"/>
    <property type="evidence" value="ECO:0007669"/>
    <property type="project" value="UniProtKB-KW"/>
</dbReference>
<organism evidence="16 17">
    <name type="scientific">Litoribrevibacter albus</name>
    <dbReference type="NCBI Taxonomy" id="1473156"/>
    <lineage>
        <taxon>Bacteria</taxon>
        <taxon>Pseudomonadati</taxon>
        <taxon>Pseudomonadota</taxon>
        <taxon>Gammaproteobacteria</taxon>
        <taxon>Oceanospirillales</taxon>
        <taxon>Oceanospirillaceae</taxon>
        <taxon>Litoribrevibacter</taxon>
    </lineage>
</organism>
<dbReference type="Pfam" id="PF02880">
    <property type="entry name" value="PGM_PMM_III"/>
    <property type="match status" value="1"/>
</dbReference>
<dbReference type="Pfam" id="PF00408">
    <property type="entry name" value="PGM_PMM_IV"/>
    <property type="match status" value="1"/>
</dbReference>
<protein>
    <recommendedName>
        <fullName evidence="5">phosphomannomutase</fullName>
        <ecNumber evidence="5">5.4.2.8</ecNumber>
    </recommendedName>
</protein>
<evidence type="ECO:0000259" key="14">
    <source>
        <dbReference type="Pfam" id="PF02879"/>
    </source>
</evidence>
<evidence type="ECO:0000256" key="10">
    <source>
        <dbReference type="SAM" id="MobiDB-lite"/>
    </source>
</evidence>
<dbReference type="CDD" id="cd03089">
    <property type="entry name" value="PMM_PGM"/>
    <property type="match status" value="1"/>
</dbReference>
<evidence type="ECO:0000313" key="16">
    <source>
        <dbReference type="EMBL" id="GLQ33027.1"/>
    </source>
</evidence>
<dbReference type="Gene3D" id="3.40.120.10">
    <property type="entry name" value="Alpha-D-Glucose-1,6-Bisphosphate, subunit A, domain 3"/>
    <property type="match status" value="3"/>
</dbReference>
<comment type="caution">
    <text evidence="16">The sequence shown here is derived from an EMBL/GenBank/DDBJ whole genome shotgun (WGS) entry which is preliminary data.</text>
</comment>
<dbReference type="EMBL" id="BSNM01000016">
    <property type="protein sequence ID" value="GLQ33027.1"/>
    <property type="molecule type" value="Genomic_DNA"/>
</dbReference>
<comment type="catalytic activity">
    <reaction evidence="1">
        <text>alpha-D-mannose 1-phosphate = D-mannose 6-phosphate</text>
        <dbReference type="Rhea" id="RHEA:11140"/>
        <dbReference type="ChEBI" id="CHEBI:58409"/>
        <dbReference type="ChEBI" id="CHEBI:58735"/>
        <dbReference type="EC" id="5.4.2.8"/>
    </reaction>
</comment>
<keyword evidence="7" id="KW-0479">Metal-binding</keyword>
<keyword evidence="11" id="KW-1133">Transmembrane helix</keyword>
<dbReference type="Proteomes" id="UP001161389">
    <property type="component" value="Unassembled WGS sequence"/>
</dbReference>
<dbReference type="PRINTS" id="PR00509">
    <property type="entry name" value="PGMPMM"/>
</dbReference>
<evidence type="ECO:0000256" key="6">
    <source>
        <dbReference type="ARBA" id="ARBA00022553"/>
    </source>
</evidence>
<keyword evidence="11" id="KW-0472">Membrane</keyword>
<reference evidence="16" key="2">
    <citation type="submission" date="2023-01" db="EMBL/GenBank/DDBJ databases">
        <title>Draft genome sequence of Litoribrevibacter albus strain NBRC 110071.</title>
        <authorList>
            <person name="Sun Q."/>
            <person name="Mori K."/>
        </authorList>
    </citation>
    <scope>NUCLEOTIDE SEQUENCE</scope>
    <source>
        <strain evidence="16">NBRC 110071</strain>
    </source>
</reference>
<dbReference type="Gene3D" id="3.30.310.50">
    <property type="entry name" value="Alpha-D-phosphohexomutase, C-terminal domain"/>
    <property type="match status" value="1"/>
</dbReference>
<keyword evidence="8" id="KW-0460">Magnesium</keyword>
<dbReference type="InterPro" id="IPR016055">
    <property type="entry name" value="A-D-PHexomutase_a/b/a-I/II/III"/>
</dbReference>
<dbReference type="InterPro" id="IPR005841">
    <property type="entry name" value="Alpha-D-phosphohexomutase_SF"/>
</dbReference>
<dbReference type="InterPro" id="IPR005845">
    <property type="entry name" value="A-D-PHexomutase_a/b/a-II"/>
</dbReference>
<dbReference type="PANTHER" id="PTHR43771:SF2">
    <property type="entry name" value="PHOSPHOMANNOMUTASE_PHOSPHOGLUCOMUTASE"/>
    <property type="match status" value="1"/>
</dbReference>
<keyword evidence="9" id="KW-0413">Isomerase</keyword>
<feature type="domain" description="Alpha-D-phosphohexomutase alpha/beta/alpha" evidence="13">
    <location>
        <begin position="400"/>
        <end position="528"/>
    </location>
</feature>
<feature type="domain" description="Alpha-D-phosphohexomutase C-terminal" evidence="12">
    <location>
        <begin position="770"/>
        <end position="838"/>
    </location>
</feature>
<feature type="domain" description="Alpha-D-phosphohexomutase alpha/beta/alpha" evidence="15">
    <location>
        <begin position="648"/>
        <end position="754"/>
    </location>
</feature>
<evidence type="ECO:0000259" key="13">
    <source>
        <dbReference type="Pfam" id="PF02878"/>
    </source>
</evidence>
<dbReference type="SUPFAM" id="SSF53738">
    <property type="entry name" value="Phosphoglucomutase, first 3 domains"/>
    <property type="match status" value="3"/>
</dbReference>
<name>A0AA37W7X5_9GAMM</name>
<evidence type="ECO:0000259" key="15">
    <source>
        <dbReference type="Pfam" id="PF02880"/>
    </source>
</evidence>
<dbReference type="EC" id="5.4.2.8" evidence="5"/>
<evidence type="ECO:0000256" key="11">
    <source>
        <dbReference type="SAM" id="Phobius"/>
    </source>
</evidence>
<dbReference type="InterPro" id="IPR036900">
    <property type="entry name" value="A-D-PHexomutase_C_sf"/>
</dbReference>